<keyword evidence="4 7" id="KW-0408">Iron</keyword>
<keyword evidence="6 7" id="KW-0414">Isoprene biosynthesis</keyword>
<dbReference type="InterPro" id="IPR045854">
    <property type="entry name" value="NO2/SO3_Rdtase_4Fe4S_sf"/>
</dbReference>
<evidence type="ECO:0000259" key="8">
    <source>
        <dbReference type="Pfam" id="PF04551"/>
    </source>
</evidence>
<keyword evidence="3 7" id="KW-0560">Oxidoreductase</keyword>
<keyword evidence="2 7" id="KW-0479">Metal-binding</keyword>
<comment type="catalytic activity">
    <reaction evidence="7">
        <text>(2E)-4-hydroxy-3-methylbut-2-enyl diphosphate + oxidized [flavodoxin] + H2O + 2 H(+) = 2-C-methyl-D-erythritol 2,4-cyclic diphosphate + reduced [flavodoxin]</text>
        <dbReference type="Rhea" id="RHEA:43604"/>
        <dbReference type="Rhea" id="RHEA-COMP:10622"/>
        <dbReference type="Rhea" id="RHEA-COMP:10623"/>
        <dbReference type="ChEBI" id="CHEBI:15377"/>
        <dbReference type="ChEBI" id="CHEBI:15378"/>
        <dbReference type="ChEBI" id="CHEBI:57618"/>
        <dbReference type="ChEBI" id="CHEBI:58210"/>
        <dbReference type="ChEBI" id="CHEBI:58483"/>
        <dbReference type="ChEBI" id="CHEBI:128753"/>
        <dbReference type="EC" id="1.17.7.3"/>
    </reaction>
</comment>
<dbReference type="Pfam" id="PF04551">
    <property type="entry name" value="GcpE"/>
    <property type="match status" value="1"/>
</dbReference>
<comment type="pathway">
    <text evidence="7">Isoprenoid biosynthesis; isopentenyl diphosphate biosynthesis via DXP pathway; isopentenyl diphosphate from 1-deoxy-D-xylulose 5-phosphate: step 5/6.</text>
</comment>
<dbReference type="InterPro" id="IPR016425">
    <property type="entry name" value="IspG_bac"/>
</dbReference>
<dbReference type="HAMAP" id="MF_00159">
    <property type="entry name" value="IspG"/>
    <property type="match status" value="1"/>
</dbReference>
<feature type="binding site" evidence="7">
    <location>
        <position position="274"/>
    </location>
    <ligand>
        <name>[4Fe-4S] cluster</name>
        <dbReference type="ChEBI" id="CHEBI:49883"/>
    </ligand>
</feature>
<dbReference type="Pfam" id="PF26540">
    <property type="entry name" value="GcpE_C"/>
    <property type="match status" value="1"/>
</dbReference>
<dbReference type="GO" id="GO:0005506">
    <property type="term" value="F:iron ion binding"/>
    <property type="evidence" value="ECO:0007669"/>
    <property type="project" value="InterPro"/>
</dbReference>
<dbReference type="Gene3D" id="3.30.413.10">
    <property type="entry name" value="Sulfite Reductase Hemoprotein, domain 1"/>
    <property type="match status" value="1"/>
</dbReference>
<dbReference type="UniPathway" id="UPA00056">
    <property type="reaction ID" value="UER00096"/>
</dbReference>
<comment type="cofactor">
    <cofactor evidence="7">
        <name>[4Fe-4S] cluster</name>
        <dbReference type="ChEBI" id="CHEBI:49883"/>
    </cofactor>
    <text evidence="7">Binds 1 [4Fe-4S] cluster.</text>
</comment>
<proteinExistence type="inferred from homology"/>
<dbReference type="PIRSF" id="PIRSF004640">
    <property type="entry name" value="IspG"/>
    <property type="match status" value="1"/>
</dbReference>
<feature type="binding site" evidence="7">
    <location>
        <position position="313"/>
    </location>
    <ligand>
        <name>[4Fe-4S] cluster</name>
        <dbReference type="ChEBI" id="CHEBI:49883"/>
    </ligand>
</feature>
<dbReference type="GO" id="GO:0046429">
    <property type="term" value="F:4-hydroxy-3-methylbut-2-en-1-yl diphosphate synthase activity (ferredoxin)"/>
    <property type="evidence" value="ECO:0007669"/>
    <property type="project" value="UniProtKB-UniRule"/>
</dbReference>
<feature type="binding site" evidence="7">
    <location>
        <position position="271"/>
    </location>
    <ligand>
        <name>[4Fe-4S] cluster</name>
        <dbReference type="ChEBI" id="CHEBI:49883"/>
    </ligand>
</feature>
<dbReference type="NCBIfam" id="NF001540">
    <property type="entry name" value="PRK00366.1"/>
    <property type="match status" value="1"/>
</dbReference>
<dbReference type="InterPro" id="IPR058578">
    <property type="entry name" value="IspG_TIM"/>
</dbReference>
<dbReference type="Proteomes" id="UP000885660">
    <property type="component" value="Unassembled WGS sequence"/>
</dbReference>
<dbReference type="AlphaFoldDB" id="A0A7V0MZW7"/>
<comment type="caution">
    <text evidence="10">The sequence shown here is derived from an EMBL/GenBank/DDBJ whole genome shotgun (WGS) entry which is preliminary data.</text>
</comment>
<dbReference type="EC" id="1.17.7.3" evidence="7"/>
<dbReference type="GO" id="GO:0016114">
    <property type="term" value="P:terpenoid biosynthetic process"/>
    <property type="evidence" value="ECO:0007669"/>
    <property type="project" value="InterPro"/>
</dbReference>
<dbReference type="Gene3D" id="3.20.20.20">
    <property type="entry name" value="Dihydropteroate synthase-like"/>
    <property type="match status" value="1"/>
</dbReference>
<comment type="similarity">
    <text evidence="7">Belongs to the IspG family.</text>
</comment>
<keyword evidence="1 7" id="KW-0004">4Fe-4S</keyword>
<dbReference type="InterPro" id="IPR058579">
    <property type="entry name" value="IspG_C"/>
</dbReference>
<comment type="function">
    <text evidence="7">Converts 2C-methyl-D-erythritol 2,4-cyclodiphosphate (ME-2,4cPP) into 1-hydroxy-2-methyl-2-(E)-butenyl 4-diphosphate.</text>
</comment>
<dbReference type="InterPro" id="IPR004588">
    <property type="entry name" value="IspG_bac-typ"/>
</dbReference>
<evidence type="ECO:0000256" key="7">
    <source>
        <dbReference type="HAMAP-Rule" id="MF_00159"/>
    </source>
</evidence>
<dbReference type="NCBIfam" id="TIGR00612">
    <property type="entry name" value="ispG_gcpE"/>
    <property type="match status" value="1"/>
</dbReference>
<dbReference type="PANTHER" id="PTHR30454">
    <property type="entry name" value="4-HYDROXY-3-METHYLBUT-2-EN-1-YL DIPHOSPHATE SYNTHASE"/>
    <property type="match status" value="1"/>
</dbReference>
<feature type="binding site" evidence="7">
    <location>
        <position position="306"/>
    </location>
    <ligand>
        <name>[4Fe-4S] cluster</name>
        <dbReference type="ChEBI" id="CHEBI:49883"/>
    </ligand>
</feature>
<keyword evidence="5 7" id="KW-0411">Iron-sulfur</keyword>
<dbReference type="InterPro" id="IPR011005">
    <property type="entry name" value="Dihydropteroate_synth-like_sf"/>
</dbReference>
<sequence length="363" mass="39402">MRKSKIVEVRGVKIGGGLPPVVQGMVKTDPLDIDATVDQIEKLQRAGAKLVRLAVPNVKVARSISVIRDLVNIPLSADIHFNYRLALEVIDRGIDKVRIYPGNLRLREISIIAVKAKKSKVPIRVGVNSGSLPKKVLEEISRIREDKQRRHRLMVEAMVDSALGCIRVLEDKGFEDIVVSLKASDVPVTILANKIIAEKINYPLHLGVTATGPPPEGIIKSAIGLGSLLCEGIGDTIRVSLTADPIEEIKVAYQILKYLGFVDMGPTIISCPTCGRKRGDVYSIVKQISKEVGKITSPLKIAVMGCEVNGPGEAIEADIGVACTTGGAVIFKKGRLLNKIRKEQIVPTLLKELRSMDHNLKGT</sequence>
<feature type="domain" description="IspG C-terminal" evidence="9">
    <location>
        <begin position="268"/>
        <end position="354"/>
    </location>
</feature>
<name>A0A7V0MZW7_UNCAE</name>
<dbReference type="PANTHER" id="PTHR30454:SF0">
    <property type="entry name" value="4-HYDROXY-3-METHYLBUT-2-EN-1-YL DIPHOSPHATE SYNTHASE (FERREDOXIN), CHLOROPLASTIC"/>
    <property type="match status" value="1"/>
</dbReference>
<gene>
    <name evidence="7" type="primary">ispG</name>
    <name evidence="10" type="ORF">ENG47_05395</name>
</gene>
<evidence type="ECO:0000313" key="10">
    <source>
        <dbReference type="EMBL" id="HDN85169.1"/>
    </source>
</evidence>
<organism evidence="10">
    <name type="scientific">Aerophobetes bacterium</name>
    <dbReference type="NCBI Taxonomy" id="2030807"/>
    <lineage>
        <taxon>Bacteria</taxon>
        <taxon>Candidatus Aerophobota</taxon>
    </lineage>
</organism>
<dbReference type="GO" id="GO:0051539">
    <property type="term" value="F:4 iron, 4 sulfur cluster binding"/>
    <property type="evidence" value="ECO:0007669"/>
    <property type="project" value="UniProtKB-UniRule"/>
</dbReference>
<evidence type="ECO:0000256" key="5">
    <source>
        <dbReference type="ARBA" id="ARBA00023014"/>
    </source>
</evidence>
<feature type="domain" description="IspG TIM-barrel" evidence="8">
    <location>
        <begin position="5"/>
        <end position="253"/>
    </location>
</feature>
<evidence type="ECO:0000256" key="2">
    <source>
        <dbReference type="ARBA" id="ARBA00022723"/>
    </source>
</evidence>
<dbReference type="GO" id="GO:0019288">
    <property type="term" value="P:isopentenyl diphosphate biosynthetic process, methylerythritol 4-phosphate pathway"/>
    <property type="evidence" value="ECO:0007669"/>
    <property type="project" value="UniProtKB-UniRule"/>
</dbReference>
<reference evidence="10" key="1">
    <citation type="journal article" date="2020" name="mSystems">
        <title>Genome- and Community-Level Interaction Insights into Carbon Utilization and Element Cycling Functions of Hydrothermarchaeota in Hydrothermal Sediment.</title>
        <authorList>
            <person name="Zhou Z."/>
            <person name="Liu Y."/>
            <person name="Xu W."/>
            <person name="Pan J."/>
            <person name="Luo Z.H."/>
            <person name="Li M."/>
        </authorList>
    </citation>
    <scope>NUCLEOTIDE SEQUENCE [LARGE SCALE GENOMIC DNA]</scope>
    <source>
        <strain evidence="10">HyVt-219</strain>
    </source>
</reference>
<evidence type="ECO:0000259" key="9">
    <source>
        <dbReference type="Pfam" id="PF26540"/>
    </source>
</evidence>
<dbReference type="SUPFAM" id="SSF51717">
    <property type="entry name" value="Dihydropteroate synthetase-like"/>
    <property type="match status" value="1"/>
</dbReference>
<evidence type="ECO:0000256" key="4">
    <source>
        <dbReference type="ARBA" id="ARBA00023004"/>
    </source>
</evidence>
<protein>
    <recommendedName>
        <fullName evidence="7">4-hydroxy-3-methylbut-2-en-1-yl diphosphate synthase (flavodoxin)</fullName>
        <ecNumber evidence="7">1.17.7.3</ecNumber>
    </recommendedName>
    <alternativeName>
        <fullName evidence="7">1-hydroxy-2-methyl-2-(E)-butenyl 4-diphosphate synthase</fullName>
    </alternativeName>
</protein>
<accession>A0A7V0MZW7</accession>
<dbReference type="EMBL" id="DRBC01000328">
    <property type="protein sequence ID" value="HDN85169.1"/>
    <property type="molecule type" value="Genomic_DNA"/>
</dbReference>
<dbReference type="GO" id="GO:0141197">
    <property type="term" value="F:4-hydroxy-3-methylbut-2-enyl-diphosphate synthase activity (flavodoxin)"/>
    <property type="evidence" value="ECO:0007669"/>
    <property type="project" value="UniProtKB-EC"/>
</dbReference>
<dbReference type="SUPFAM" id="SSF56014">
    <property type="entry name" value="Nitrite and sulphite reductase 4Fe-4S domain-like"/>
    <property type="match status" value="1"/>
</dbReference>
<evidence type="ECO:0000256" key="3">
    <source>
        <dbReference type="ARBA" id="ARBA00023002"/>
    </source>
</evidence>
<evidence type="ECO:0000256" key="6">
    <source>
        <dbReference type="ARBA" id="ARBA00023229"/>
    </source>
</evidence>
<evidence type="ECO:0000256" key="1">
    <source>
        <dbReference type="ARBA" id="ARBA00022485"/>
    </source>
</evidence>